<dbReference type="SUPFAM" id="SSF143456">
    <property type="entry name" value="VC0467-like"/>
    <property type="match status" value="1"/>
</dbReference>
<accession>A0A382RWC1</accession>
<gene>
    <name evidence="1" type="ORF">METZ01_LOCUS354810</name>
</gene>
<organism evidence="1">
    <name type="scientific">marine metagenome</name>
    <dbReference type="NCBI Taxonomy" id="408172"/>
    <lineage>
        <taxon>unclassified sequences</taxon>
        <taxon>metagenomes</taxon>
        <taxon>ecological metagenomes</taxon>
    </lineage>
</organism>
<dbReference type="GO" id="GO:0005829">
    <property type="term" value="C:cytosol"/>
    <property type="evidence" value="ECO:0007669"/>
    <property type="project" value="TreeGrafter"/>
</dbReference>
<dbReference type="Pfam" id="PF02622">
    <property type="entry name" value="DUF179"/>
    <property type="match status" value="1"/>
</dbReference>
<dbReference type="Gene3D" id="3.40.1740.10">
    <property type="entry name" value="VC0467-like"/>
    <property type="match status" value="1"/>
</dbReference>
<sequence length="107" mass="11666">QMGLILHDADYEIEGTLPVSKSIALTSNKQIVNDIKLGEGPKKFRFSMGYAGWGKGQLEKEIEKGDWLLIPANNKFIFSIPDIDKWQVAATQFGIDISNLGGSAGIA</sequence>
<dbReference type="PANTHER" id="PTHR30327:SF1">
    <property type="entry name" value="UPF0301 PROTEIN YQGE"/>
    <property type="match status" value="1"/>
</dbReference>
<reference evidence="1" key="1">
    <citation type="submission" date="2018-05" db="EMBL/GenBank/DDBJ databases">
        <authorList>
            <person name="Lanie J.A."/>
            <person name="Ng W.-L."/>
            <person name="Kazmierczak K.M."/>
            <person name="Andrzejewski T.M."/>
            <person name="Davidsen T.M."/>
            <person name="Wayne K.J."/>
            <person name="Tettelin H."/>
            <person name="Glass J.I."/>
            <person name="Rusch D."/>
            <person name="Podicherti R."/>
            <person name="Tsui H.-C.T."/>
            <person name="Winkler M.E."/>
        </authorList>
    </citation>
    <scope>NUCLEOTIDE SEQUENCE</scope>
</reference>
<name>A0A382RWC1_9ZZZZ</name>
<feature type="non-terminal residue" evidence="1">
    <location>
        <position position="1"/>
    </location>
</feature>
<dbReference type="EMBL" id="UINC01124656">
    <property type="protein sequence ID" value="SVD01956.1"/>
    <property type="molecule type" value="Genomic_DNA"/>
</dbReference>
<dbReference type="InterPro" id="IPR003774">
    <property type="entry name" value="AlgH-like"/>
</dbReference>
<protein>
    <submittedName>
        <fullName evidence="1">Uncharacterized protein</fullName>
    </submittedName>
</protein>
<dbReference type="PANTHER" id="PTHR30327">
    <property type="entry name" value="UNCHARACTERIZED PROTEIN YQGE"/>
    <property type="match status" value="1"/>
</dbReference>
<evidence type="ECO:0000313" key="1">
    <source>
        <dbReference type="EMBL" id="SVD01956.1"/>
    </source>
</evidence>
<proteinExistence type="predicted"/>
<dbReference type="AlphaFoldDB" id="A0A382RWC1"/>